<evidence type="ECO:0000256" key="2">
    <source>
        <dbReference type="ARBA" id="ARBA00007254"/>
    </source>
</evidence>
<evidence type="ECO:0000313" key="11">
    <source>
        <dbReference type="EMBL" id="PVY85260.1"/>
    </source>
</evidence>
<keyword evidence="4 10" id="KW-1003">Cell membrane</keyword>
<dbReference type="OrthoDB" id="9810350at2"/>
<dbReference type="GO" id="GO:0005886">
    <property type="term" value="C:plasma membrane"/>
    <property type="evidence" value="ECO:0007669"/>
    <property type="project" value="UniProtKB-SubCell"/>
</dbReference>
<keyword evidence="8 10" id="KW-0472">Membrane</keyword>
<proteinExistence type="inferred from homology"/>
<evidence type="ECO:0000256" key="6">
    <source>
        <dbReference type="ARBA" id="ARBA00022989"/>
    </source>
</evidence>
<evidence type="ECO:0000256" key="10">
    <source>
        <dbReference type="HAMAP-Rule" id="MF_00115"/>
    </source>
</evidence>
<dbReference type="PRINTS" id="PR01264">
    <property type="entry name" value="MECHCHANNEL"/>
</dbReference>
<sequence>MHNFLTEFKAFINRGNIIDLAIGVIIGGAFTGLVKSITSNLINPLIGLFTGKSSSLSNLKLVVNKNLVFTYGEFLNDLINFLITALVVFILVKFISRFLVKPEPKKTQPDPQLAVLQEIKTLLEKNN</sequence>
<reference evidence="11 12" key="1">
    <citation type="submission" date="2018-04" db="EMBL/GenBank/DDBJ databases">
        <title>Genomic Encyclopedia of Type Strains, Phase IV (KMG-IV): sequencing the most valuable type-strain genomes for metagenomic binning, comparative biology and taxonomic classification.</title>
        <authorList>
            <person name="Goeker M."/>
        </authorList>
    </citation>
    <scope>NUCLEOTIDE SEQUENCE [LARGE SCALE GENOMIC DNA]</scope>
    <source>
        <strain evidence="11 12">DSM 28795</strain>
    </source>
</reference>
<keyword evidence="12" id="KW-1185">Reference proteome</keyword>
<dbReference type="RefSeq" id="WP_089938279.1">
    <property type="nucleotide sequence ID" value="NZ_CAKOEX010000002.1"/>
</dbReference>
<evidence type="ECO:0000256" key="7">
    <source>
        <dbReference type="ARBA" id="ARBA00023065"/>
    </source>
</evidence>
<comment type="subcellular location">
    <subcellularLocation>
        <location evidence="1 10">Cell membrane</location>
        <topology evidence="1 10">Multi-pass membrane protein</topology>
    </subcellularLocation>
</comment>
<evidence type="ECO:0000313" key="12">
    <source>
        <dbReference type="Proteomes" id="UP000245433"/>
    </source>
</evidence>
<dbReference type="EMBL" id="QEKT01000002">
    <property type="protein sequence ID" value="PVY85260.1"/>
    <property type="molecule type" value="Genomic_DNA"/>
</dbReference>
<dbReference type="PANTHER" id="PTHR30266">
    <property type="entry name" value="MECHANOSENSITIVE CHANNEL MSCL"/>
    <property type="match status" value="1"/>
</dbReference>
<evidence type="ECO:0000256" key="9">
    <source>
        <dbReference type="ARBA" id="ARBA00023303"/>
    </source>
</evidence>
<dbReference type="PROSITE" id="PS01327">
    <property type="entry name" value="MSCL"/>
    <property type="match status" value="1"/>
</dbReference>
<evidence type="ECO:0000256" key="3">
    <source>
        <dbReference type="ARBA" id="ARBA00022448"/>
    </source>
</evidence>
<dbReference type="InterPro" id="IPR001185">
    <property type="entry name" value="MS_channel"/>
</dbReference>
<dbReference type="Proteomes" id="UP000245433">
    <property type="component" value="Unassembled WGS sequence"/>
</dbReference>
<evidence type="ECO:0000256" key="4">
    <source>
        <dbReference type="ARBA" id="ARBA00022475"/>
    </source>
</evidence>
<organism evidence="11 12">
    <name type="scientific">Convivina intestini</name>
    <dbReference type="NCBI Taxonomy" id="1505726"/>
    <lineage>
        <taxon>Bacteria</taxon>
        <taxon>Bacillati</taxon>
        <taxon>Bacillota</taxon>
        <taxon>Bacilli</taxon>
        <taxon>Lactobacillales</taxon>
        <taxon>Lactobacillaceae</taxon>
        <taxon>Convivina</taxon>
    </lineage>
</organism>
<comment type="subunit">
    <text evidence="10">Homopentamer.</text>
</comment>
<gene>
    <name evidence="10" type="primary">mscL</name>
    <name evidence="11" type="ORF">C7384_10280</name>
</gene>
<dbReference type="NCBIfam" id="TIGR00220">
    <property type="entry name" value="mscL"/>
    <property type="match status" value="1"/>
</dbReference>
<evidence type="ECO:0000256" key="5">
    <source>
        <dbReference type="ARBA" id="ARBA00022692"/>
    </source>
</evidence>
<feature type="transmembrane region" description="Helical" evidence="10">
    <location>
        <begin position="20"/>
        <end position="42"/>
    </location>
</feature>
<dbReference type="SUPFAM" id="SSF81330">
    <property type="entry name" value="Gated mechanosensitive channel"/>
    <property type="match status" value="1"/>
</dbReference>
<keyword evidence="9 10" id="KW-0407">Ion channel</keyword>
<keyword evidence="3 10" id="KW-0813">Transport</keyword>
<keyword evidence="7 10" id="KW-0406">Ion transport</keyword>
<name>A0A2U1DC69_9LACO</name>
<dbReference type="PANTHER" id="PTHR30266:SF2">
    <property type="entry name" value="LARGE-CONDUCTANCE MECHANOSENSITIVE CHANNEL"/>
    <property type="match status" value="1"/>
</dbReference>
<keyword evidence="5 10" id="KW-0812">Transmembrane</keyword>
<keyword evidence="6 10" id="KW-1133">Transmembrane helix</keyword>
<dbReference type="AlphaFoldDB" id="A0A2U1DC69"/>
<dbReference type="InterPro" id="IPR036019">
    <property type="entry name" value="MscL_channel"/>
</dbReference>
<dbReference type="Gene3D" id="1.10.1200.120">
    <property type="entry name" value="Large-conductance mechanosensitive channel, MscL, domain 1"/>
    <property type="match status" value="1"/>
</dbReference>
<comment type="similarity">
    <text evidence="2 10">Belongs to the MscL family.</text>
</comment>
<feature type="transmembrane region" description="Helical" evidence="10">
    <location>
        <begin position="78"/>
        <end position="100"/>
    </location>
</feature>
<evidence type="ECO:0000256" key="1">
    <source>
        <dbReference type="ARBA" id="ARBA00004651"/>
    </source>
</evidence>
<dbReference type="Pfam" id="PF01741">
    <property type="entry name" value="MscL"/>
    <property type="match status" value="1"/>
</dbReference>
<dbReference type="HAMAP" id="MF_00115">
    <property type="entry name" value="MscL"/>
    <property type="match status" value="1"/>
</dbReference>
<comment type="function">
    <text evidence="10">Channel that opens in response to stretch forces in the membrane lipid bilayer. May participate in the regulation of osmotic pressure changes within the cell.</text>
</comment>
<dbReference type="InterPro" id="IPR019823">
    <property type="entry name" value="Mechanosensitive_channel_CS"/>
</dbReference>
<accession>A0A2U1DC69</accession>
<evidence type="ECO:0000256" key="8">
    <source>
        <dbReference type="ARBA" id="ARBA00023136"/>
    </source>
</evidence>
<dbReference type="InterPro" id="IPR037673">
    <property type="entry name" value="MSC/AndL"/>
</dbReference>
<comment type="caution">
    <text evidence="11">The sequence shown here is derived from an EMBL/GenBank/DDBJ whole genome shotgun (WGS) entry which is preliminary data.</text>
</comment>
<dbReference type="GO" id="GO:0008381">
    <property type="term" value="F:mechanosensitive monoatomic ion channel activity"/>
    <property type="evidence" value="ECO:0007669"/>
    <property type="project" value="UniProtKB-UniRule"/>
</dbReference>
<protein>
    <recommendedName>
        <fullName evidence="10">Large-conductance mechanosensitive channel</fullName>
    </recommendedName>
</protein>